<keyword evidence="3 6" id="KW-0808">Transferase</keyword>
<dbReference type="PANTHER" id="PTHR43179">
    <property type="entry name" value="RHAMNOSYLTRANSFERASE WBBL"/>
    <property type="match status" value="1"/>
</dbReference>
<dbReference type="AlphaFoldDB" id="A0A7W2A9Q5"/>
<comment type="caution">
    <text evidence="6">The sequence shown here is derived from an EMBL/GenBank/DDBJ whole genome shotgun (WGS) entry which is preliminary data.</text>
</comment>
<feature type="coiled-coil region" evidence="4">
    <location>
        <begin position="285"/>
        <end position="337"/>
    </location>
</feature>
<dbReference type="Gene3D" id="3.90.550.10">
    <property type="entry name" value="Spore Coat Polysaccharide Biosynthesis Protein SpsA, Chain A"/>
    <property type="match status" value="1"/>
</dbReference>
<keyword evidence="4" id="KW-0175">Coiled coil</keyword>
<dbReference type="Pfam" id="PF00535">
    <property type="entry name" value="Glycos_transf_2"/>
    <property type="match status" value="1"/>
</dbReference>
<evidence type="ECO:0000256" key="4">
    <source>
        <dbReference type="SAM" id="Coils"/>
    </source>
</evidence>
<evidence type="ECO:0000256" key="3">
    <source>
        <dbReference type="ARBA" id="ARBA00022679"/>
    </source>
</evidence>
<keyword evidence="7" id="KW-1185">Reference proteome</keyword>
<dbReference type="SUPFAM" id="SSF53448">
    <property type="entry name" value="Nucleotide-diphospho-sugar transferases"/>
    <property type="match status" value="1"/>
</dbReference>
<feature type="domain" description="Glycosyltransferase 2-like" evidence="5">
    <location>
        <begin position="8"/>
        <end position="182"/>
    </location>
</feature>
<sequence length="403" mass="45771">MSMQRVDIVLPVYKEAVLTKACIDSVLSHLDVERVNRLIIVDDASPEPGLSAMLSDYAEQHTCIQLLVNETNLGFVQSVNRGMAVGSGDVVLLNSDTRVPPGWLERLQRAAYTDANVATVTPFSNNASICSYPYFCESAELPEGLDLEQMDGFFASVNQGLVVDLPTGVGFCMYIRRDCLDTIGLFDAERYGKGYGEENDFSRRAAAAGYRNLLCGELFVYHQGGASFGDQRRALMARAETLLAERYPEYPRVVADFIRQDPLKALRRSVSVARLGSSDQHSVVLAEYDRQLEYQEVALEQARHQVLDTERIYTAELNEHKNALSMYEKRCAEYDSRCAEYDRLLDEVRHSFTRTDEALQQAQRNSLQLQSDLVACHQQLEQLQSSWPFKLQRFIRKFWKFHD</sequence>
<dbReference type="GO" id="GO:0016757">
    <property type="term" value="F:glycosyltransferase activity"/>
    <property type="evidence" value="ECO:0007669"/>
    <property type="project" value="UniProtKB-KW"/>
</dbReference>
<evidence type="ECO:0000313" key="7">
    <source>
        <dbReference type="Proteomes" id="UP000538931"/>
    </source>
</evidence>
<organism evidence="6 7">
    <name type="scientific">Marinobacterium marinum</name>
    <dbReference type="NCBI Taxonomy" id="2756129"/>
    <lineage>
        <taxon>Bacteria</taxon>
        <taxon>Pseudomonadati</taxon>
        <taxon>Pseudomonadota</taxon>
        <taxon>Gammaproteobacteria</taxon>
        <taxon>Oceanospirillales</taxon>
        <taxon>Oceanospirillaceae</taxon>
        <taxon>Marinobacterium</taxon>
    </lineage>
</organism>
<gene>
    <name evidence="6" type="ORF">H1S06_01260</name>
</gene>
<keyword evidence="2" id="KW-0328">Glycosyltransferase</keyword>
<evidence type="ECO:0000313" key="6">
    <source>
        <dbReference type="EMBL" id="MBA4500996.1"/>
    </source>
</evidence>
<dbReference type="InterPro" id="IPR001173">
    <property type="entry name" value="Glyco_trans_2-like"/>
</dbReference>
<proteinExistence type="inferred from homology"/>
<evidence type="ECO:0000256" key="2">
    <source>
        <dbReference type="ARBA" id="ARBA00022676"/>
    </source>
</evidence>
<protein>
    <submittedName>
        <fullName evidence="6">Glycosyltransferase</fullName>
    </submittedName>
</protein>
<comment type="similarity">
    <text evidence="1">Belongs to the glycosyltransferase 2 family.</text>
</comment>
<evidence type="ECO:0000256" key="1">
    <source>
        <dbReference type="ARBA" id="ARBA00006739"/>
    </source>
</evidence>
<dbReference type="Proteomes" id="UP000538931">
    <property type="component" value="Unassembled WGS sequence"/>
</dbReference>
<dbReference type="InterPro" id="IPR029044">
    <property type="entry name" value="Nucleotide-diphossugar_trans"/>
</dbReference>
<accession>A0A7W2A9Q5</accession>
<evidence type="ECO:0000259" key="5">
    <source>
        <dbReference type="Pfam" id="PF00535"/>
    </source>
</evidence>
<dbReference type="PANTHER" id="PTHR43179:SF12">
    <property type="entry name" value="GALACTOFURANOSYLTRANSFERASE GLFT2"/>
    <property type="match status" value="1"/>
</dbReference>
<dbReference type="EMBL" id="JACEMT010000031">
    <property type="protein sequence ID" value="MBA4500996.1"/>
    <property type="molecule type" value="Genomic_DNA"/>
</dbReference>
<dbReference type="RefSeq" id="WP_181736461.1">
    <property type="nucleotide sequence ID" value="NZ_JACEMT010000031.1"/>
</dbReference>
<reference evidence="6 7" key="1">
    <citation type="submission" date="2020-07" db="EMBL/GenBank/DDBJ databases">
        <title>Bacterium isolated from marien macroalgae.</title>
        <authorList>
            <person name="Zhu K."/>
            <person name="Lu D."/>
            <person name="Du Z."/>
        </authorList>
    </citation>
    <scope>NUCLEOTIDE SEQUENCE [LARGE SCALE GENOMIC DNA]</scope>
    <source>
        <strain evidence="6 7">3-1745</strain>
    </source>
</reference>
<name>A0A7W2A9Q5_9GAMM</name>